<dbReference type="GO" id="GO:0016829">
    <property type="term" value="F:lyase activity"/>
    <property type="evidence" value="ECO:0007669"/>
    <property type="project" value="UniProtKB-KW"/>
</dbReference>
<dbReference type="AlphaFoldDB" id="A0A0F3IPL8"/>
<name>A0A0F3IPL8_9PROT</name>
<dbReference type="OrthoDB" id="7204076at2"/>
<dbReference type="Proteomes" id="UP000033774">
    <property type="component" value="Unassembled WGS sequence"/>
</dbReference>
<evidence type="ECO:0000313" key="7">
    <source>
        <dbReference type="Proteomes" id="UP000033774"/>
    </source>
</evidence>
<proteinExistence type="inferred from homology"/>
<evidence type="ECO:0000313" key="6">
    <source>
        <dbReference type="EMBL" id="KJV08508.1"/>
    </source>
</evidence>
<evidence type="ECO:0000256" key="2">
    <source>
        <dbReference type="ARBA" id="ARBA00006906"/>
    </source>
</evidence>
<sequence length="209" mass="21499">MSFWSAIEALPLVAILRGLKPDEAEGAAEALIDAGFRCIEVPLNSPQPFDSIARIVRRFGDHALIGAGTVTTEAEVARLKDIGARVIVSPHTDPAVIRAAKTAGMYALPGFFTASEAFSALNAGADGLKLFPAEAASPQMVKALKAILPPAAPLFAVGGVTPDGMRPWLAAGAQGFGLGSALYKPGMDPATVGTNARAFVAAWATSSSR</sequence>
<keyword evidence="7" id="KW-1185">Reference proteome</keyword>
<comment type="subunit">
    <text evidence="3">Homotrimer.</text>
</comment>
<dbReference type="PATRIC" id="fig|552518.3.peg.3502"/>
<dbReference type="CDD" id="cd00452">
    <property type="entry name" value="KDPG_aldolase"/>
    <property type="match status" value="1"/>
</dbReference>
<keyword evidence="4" id="KW-0456">Lyase</keyword>
<dbReference type="RefSeq" id="WP_045776979.1">
    <property type="nucleotide sequence ID" value="NZ_LAJY01000555.1"/>
</dbReference>
<evidence type="ECO:0000256" key="1">
    <source>
        <dbReference type="ARBA" id="ARBA00004761"/>
    </source>
</evidence>
<comment type="pathway">
    <text evidence="1">Carbohydrate acid metabolism.</text>
</comment>
<evidence type="ECO:0000256" key="4">
    <source>
        <dbReference type="ARBA" id="ARBA00023239"/>
    </source>
</evidence>
<gene>
    <name evidence="6" type="ORF">VZ95_17355</name>
</gene>
<dbReference type="SUPFAM" id="SSF51569">
    <property type="entry name" value="Aldolase"/>
    <property type="match status" value="1"/>
</dbReference>
<dbReference type="Gene3D" id="3.20.20.70">
    <property type="entry name" value="Aldolase class I"/>
    <property type="match status" value="1"/>
</dbReference>
<accession>A0A0F3IPL8</accession>
<dbReference type="EMBL" id="LAJY01000555">
    <property type="protein sequence ID" value="KJV08508.1"/>
    <property type="molecule type" value="Genomic_DNA"/>
</dbReference>
<dbReference type="Pfam" id="PF01081">
    <property type="entry name" value="Aldolase"/>
    <property type="match status" value="1"/>
</dbReference>
<reference evidence="6 7" key="1">
    <citation type="submission" date="2015-03" db="EMBL/GenBank/DDBJ databases">
        <title>Draft genome sequence of Elstera litoralis.</title>
        <authorList>
            <person name="Rahalkar M.C."/>
            <person name="Dhakephalkar P.K."/>
            <person name="Pore S.D."/>
            <person name="Arora P."/>
            <person name="Kapse N.G."/>
            <person name="Pandit P.S."/>
        </authorList>
    </citation>
    <scope>NUCLEOTIDE SEQUENCE [LARGE SCALE GENOMIC DNA]</scope>
    <source>
        <strain evidence="6 7">Dia-1</strain>
    </source>
</reference>
<protein>
    <submittedName>
        <fullName evidence="6">2-dehydro-3-deoxy-6-phosphogalactonate aldolase</fullName>
    </submittedName>
</protein>
<comment type="caution">
    <text evidence="6">The sequence shown here is derived from an EMBL/GenBank/DDBJ whole genome shotgun (WGS) entry which is preliminary data.</text>
</comment>
<dbReference type="InterPro" id="IPR000887">
    <property type="entry name" value="Aldlse_KDPG_KHG"/>
</dbReference>
<evidence type="ECO:0000256" key="5">
    <source>
        <dbReference type="ARBA" id="ARBA00023277"/>
    </source>
</evidence>
<dbReference type="NCBIfam" id="NF006600">
    <property type="entry name" value="PRK09140.1"/>
    <property type="match status" value="1"/>
</dbReference>
<keyword evidence="5" id="KW-0119">Carbohydrate metabolism</keyword>
<dbReference type="PANTHER" id="PTHR30246:SF1">
    <property type="entry name" value="2-DEHYDRO-3-DEOXY-6-PHOSPHOGALACTONATE ALDOLASE-RELATED"/>
    <property type="match status" value="1"/>
</dbReference>
<comment type="similarity">
    <text evidence="2">Belongs to the KHG/KDPG aldolase family.</text>
</comment>
<evidence type="ECO:0000256" key="3">
    <source>
        <dbReference type="ARBA" id="ARBA00011233"/>
    </source>
</evidence>
<dbReference type="InterPro" id="IPR013785">
    <property type="entry name" value="Aldolase_TIM"/>
</dbReference>
<organism evidence="6 7">
    <name type="scientific">Elstera litoralis</name>
    <dbReference type="NCBI Taxonomy" id="552518"/>
    <lineage>
        <taxon>Bacteria</taxon>
        <taxon>Pseudomonadati</taxon>
        <taxon>Pseudomonadota</taxon>
        <taxon>Alphaproteobacteria</taxon>
        <taxon>Rhodospirillales</taxon>
        <taxon>Rhodospirillaceae</taxon>
        <taxon>Elstera</taxon>
    </lineage>
</organism>
<dbReference type="PANTHER" id="PTHR30246">
    <property type="entry name" value="2-KETO-3-DEOXY-6-PHOSPHOGLUCONATE ALDOLASE"/>
    <property type="match status" value="1"/>
</dbReference>